<dbReference type="Pfam" id="PF12724">
    <property type="entry name" value="Flavodoxin_5"/>
    <property type="match status" value="1"/>
</dbReference>
<reference evidence="3" key="1">
    <citation type="journal article" date="2019" name="Int. J. Syst. Evol. Microbiol.">
        <title>The Global Catalogue of Microorganisms (GCM) 10K type strain sequencing project: providing services to taxonomists for standard genome sequencing and annotation.</title>
        <authorList>
            <consortium name="The Broad Institute Genomics Platform"/>
            <consortium name="The Broad Institute Genome Sequencing Center for Infectious Disease"/>
            <person name="Wu L."/>
            <person name="Ma J."/>
        </authorList>
    </citation>
    <scope>NUCLEOTIDE SEQUENCE [LARGE SCALE GENOMIC DNA]</scope>
    <source>
        <strain evidence="3">JCM 11882</strain>
    </source>
</reference>
<evidence type="ECO:0000313" key="3">
    <source>
        <dbReference type="Proteomes" id="UP001595836"/>
    </source>
</evidence>
<dbReference type="InterPro" id="IPR026816">
    <property type="entry name" value="Flavodoxin_dom"/>
</dbReference>
<sequence>MSRPAIVYTSKYGSTRRYALALAERLGTPAVELSSFDASRRPDPLIVLAPVYATRIMGRRRIIRAIRSAPGRVALVVVALSPASDPGRGDLAAKLVAASHRVVTTFHLRGDLDPARLSWPDRVLMAALRRSLRRTPDAPAARMLLPARRLEQVDEAALEPVVAWASGPVAVDP</sequence>
<evidence type="ECO:0000259" key="1">
    <source>
        <dbReference type="Pfam" id="PF12724"/>
    </source>
</evidence>
<dbReference type="EMBL" id="JBHSHP010000017">
    <property type="protein sequence ID" value="MFC4754294.1"/>
    <property type="molecule type" value="Genomic_DNA"/>
</dbReference>
<evidence type="ECO:0000313" key="2">
    <source>
        <dbReference type="EMBL" id="MFC4754294.1"/>
    </source>
</evidence>
<name>A0ABV9PPD6_9ACTN</name>
<feature type="domain" description="Flavodoxin" evidence="1">
    <location>
        <begin position="6"/>
        <end position="133"/>
    </location>
</feature>
<dbReference type="SUPFAM" id="SSF52218">
    <property type="entry name" value="Flavoproteins"/>
    <property type="match status" value="1"/>
</dbReference>
<accession>A0ABV9PPD6</accession>
<comment type="caution">
    <text evidence="2">The sequence shown here is derived from an EMBL/GenBank/DDBJ whole genome shotgun (WGS) entry which is preliminary data.</text>
</comment>
<dbReference type="InterPro" id="IPR029039">
    <property type="entry name" value="Flavoprotein-like_sf"/>
</dbReference>
<gene>
    <name evidence="2" type="ORF">ACFO7U_05815</name>
</gene>
<organism evidence="2 3">
    <name type="scientific">Dietzia aurantiaca</name>
    <dbReference type="NCBI Taxonomy" id="983873"/>
    <lineage>
        <taxon>Bacteria</taxon>
        <taxon>Bacillati</taxon>
        <taxon>Actinomycetota</taxon>
        <taxon>Actinomycetes</taxon>
        <taxon>Mycobacteriales</taxon>
        <taxon>Dietziaceae</taxon>
        <taxon>Dietzia</taxon>
    </lineage>
</organism>
<proteinExistence type="predicted"/>
<keyword evidence="3" id="KW-1185">Reference proteome</keyword>
<dbReference type="Proteomes" id="UP001595836">
    <property type="component" value="Unassembled WGS sequence"/>
</dbReference>
<dbReference type="RefSeq" id="WP_344991458.1">
    <property type="nucleotide sequence ID" value="NZ_BAABCD010000016.1"/>
</dbReference>
<protein>
    <submittedName>
        <fullName evidence="2">Flavodoxin domain-containing protein</fullName>
    </submittedName>
</protein>